<gene>
    <name evidence="2" type="ORF">ONT01_13660</name>
</gene>
<organism evidence="2 3">
    <name type="scientific">Segatella copri</name>
    <dbReference type="NCBI Taxonomy" id="165179"/>
    <lineage>
        <taxon>Bacteria</taxon>
        <taxon>Pseudomonadati</taxon>
        <taxon>Bacteroidota</taxon>
        <taxon>Bacteroidia</taxon>
        <taxon>Bacteroidales</taxon>
        <taxon>Prevotellaceae</taxon>
        <taxon>Segatella</taxon>
    </lineage>
</organism>
<feature type="transmembrane region" description="Helical" evidence="1">
    <location>
        <begin position="148"/>
        <end position="167"/>
    </location>
</feature>
<dbReference type="EMBL" id="JAPDVD010000002">
    <property type="protein sequence ID" value="MCW4138791.1"/>
    <property type="molecule type" value="Genomic_DNA"/>
</dbReference>
<feature type="transmembrane region" description="Helical" evidence="1">
    <location>
        <begin position="200"/>
        <end position="218"/>
    </location>
</feature>
<dbReference type="Proteomes" id="UP001208620">
    <property type="component" value="Unassembled WGS sequence"/>
</dbReference>
<feature type="transmembrane region" description="Helical" evidence="1">
    <location>
        <begin position="6"/>
        <end position="25"/>
    </location>
</feature>
<keyword evidence="1" id="KW-1133">Transmembrane helix</keyword>
<evidence type="ECO:0000256" key="1">
    <source>
        <dbReference type="SAM" id="Phobius"/>
    </source>
</evidence>
<keyword evidence="1" id="KW-0472">Membrane</keyword>
<sequence>MVMIVLKWLLAMLLTSVPFVFHYCIKPKAASSDKWRNLYSFLSARMPWLKRKALAVKAWISYVYHKMYRSDNGRKFFTLVLVICMLVFQVVDFHAAKEACSFQVECAAKGKALSLTPYYLGLPGIDGEVELVPKSFMVNILYPFQTSLWVYMVALMMTLLLFSYRLADRVLVGVHGSRCLQILLASLAIVVAVVDCGRAFLMGELIFILLMAGMVYPFKQLPPVPGMKSRWRSLGSWPRGRNAA</sequence>
<protein>
    <submittedName>
        <fullName evidence="2">Uncharacterized protein</fullName>
    </submittedName>
</protein>
<name>A0AAW5UFQ9_9BACT</name>
<evidence type="ECO:0000313" key="2">
    <source>
        <dbReference type="EMBL" id="MCW4138791.1"/>
    </source>
</evidence>
<keyword evidence="1" id="KW-0812">Transmembrane</keyword>
<evidence type="ECO:0000313" key="3">
    <source>
        <dbReference type="Proteomes" id="UP001208620"/>
    </source>
</evidence>
<feature type="transmembrane region" description="Helical" evidence="1">
    <location>
        <begin position="76"/>
        <end position="95"/>
    </location>
</feature>
<accession>A0AAW5UFQ9</accession>
<reference evidence="2" key="1">
    <citation type="submission" date="2022-11" db="EMBL/GenBank/DDBJ databases">
        <title>Genomic repertoires linked with pathogenic potency of arthritogenic Prevotella copri isolated from the gut of rheumatoid arthritis patients.</title>
        <authorList>
            <person name="Nii T."/>
            <person name="Maeda Y."/>
            <person name="Motooka D."/>
            <person name="Naito M."/>
            <person name="Matsumoto Y."/>
            <person name="Ogawa T."/>
            <person name="Oguro-Igashira E."/>
            <person name="Kishikawa T."/>
            <person name="Yamashita M."/>
            <person name="Koizumi S."/>
            <person name="Kurakawa T."/>
            <person name="Okumura R."/>
            <person name="Kayama H."/>
            <person name="Murakami M."/>
            <person name="Sakaguchi T."/>
            <person name="Das B."/>
            <person name="Nakamura S."/>
            <person name="Okada Y."/>
            <person name="Kumanogoh A."/>
            <person name="Takeda K."/>
        </authorList>
    </citation>
    <scope>NUCLEOTIDE SEQUENCE</scope>
    <source>
        <strain evidence="2">H105_2-2</strain>
    </source>
</reference>
<dbReference type="RefSeq" id="WP_264949442.1">
    <property type="nucleotide sequence ID" value="NZ_JAPDVB010000002.1"/>
</dbReference>
<feature type="transmembrane region" description="Helical" evidence="1">
    <location>
        <begin position="179"/>
        <end position="194"/>
    </location>
</feature>
<dbReference type="AlphaFoldDB" id="A0AAW5UFQ9"/>
<proteinExistence type="predicted"/>
<comment type="caution">
    <text evidence="2">The sequence shown here is derived from an EMBL/GenBank/DDBJ whole genome shotgun (WGS) entry which is preliminary data.</text>
</comment>